<reference evidence="1" key="1">
    <citation type="submission" date="2014-09" db="EMBL/GenBank/DDBJ databases">
        <authorList>
            <person name="Magalhaes I.L.F."/>
            <person name="Oliveira U."/>
            <person name="Santos F.R."/>
            <person name="Vidigal T.H.D.A."/>
            <person name="Brescovit A.D."/>
            <person name="Santos A.J."/>
        </authorList>
    </citation>
    <scope>NUCLEOTIDE SEQUENCE</scope>
    <source>
        <tissue evidence="1">Shoot tissue taken approximately 20 cm above the soil surface</tissue>
    </source>
</reference>
<protein>
    <submittedName>
        <fullName evidence="1">Uncharacterized protein</fullName>
    </submittedName>
</protein>
<organism evidence="1">
    <name type="scientific">Arundo donax</name>
    <name type="common">Giant reed</name>
    <name type="synonym">Donax arundinaceus</name>
    <dbReference type="NCBI Taxonomy" id="35708"/>
    <lineage>
        <taxon>Eukaryota</taxon>
        <taxon>Viridiplantae</taxon>
        <taxon>Streptophyta</taxon>
        <taxon>Embryophyta</taxon>
        <taxon>Tracheophyta</taxon>
        <taxon>Spermatophyta</taxon>
        <taxon>Magnoliopsida</taxon>
        <taxon>Liliopsida</taxon>
        <taxon>Poales</taxon>
        <taxon>Poaceae</taxon>
        <taxon>PACMAD clade</taxon>
        <taxon>Arundinoideae</taxon>
        <taxon>Arundineae</taxon>
        <taxon>Arundo</taxon>
    </lineage>
</organism>
<dbReference type="EMBL" id="GBRH01164523">
    <property type="protein sequence ID" value="JAE33373.1"/>
    <property type="molecule type" value="Transcribed_RNA"/>
</dbReference>
<sequence>MTKTKCPEFCILLVEGRLTLNDLRKTRNSGRCLMFKLVKQTYSMHQNVFNISSKKPKLKARFP</sequence>
<accession>A0A0A9HKE5</accession>
<reference evidence="1" key="2">
    <citation type="journal article" date="2015" name="Data Brief">
        <title>Shoot transcriptome of the giant reed, Arundo donax.</title>
        <authorList>
            <person name="Barrero R.A."/>
            <person name="Guerrero F.D."/>
            <person name="Moolhuijzen P."/>
            <person name="Goolsby J.A."/>
            <person name="Tidwell J."/>
            <person name="Bellgard S.E."/>
            <person name="Bellgard M.I."/>
        </authorList>
    </citation>
    <scope>NUCLEOTIDE SEQUENCE</scope>
    <source>
        <tissue evidence="1">Shoot tissue taken approximately 20 cm above the soil surface</tissue>
    </source>
</reference>
<proteinExistence type="predicted"/>
<evidence type="ECO:0000313" key="1">
    <source>
        <dbReference type="EMBL" id="JAE33373.1"/>
    </source>
</evidence>
<dbReference type="AlphaFoldDB" id="A0A0A9HKE5"/>
<name>A0A0A9HKE5_ARUDO</name>